<proteinExistence type="predicted"/>
<comment type="caution">
    <text evidence="2">The sequence shown here is derived from an EMBL/GenBank/DDBJ whole genome shotgun (WGS) entry which is preliminary data.</text>
</comment>
<reference evidence="2 3" key="1">
    <citation type="submission" date="2019-06" db="EMBL/GenBank/DDBJ databases">
        <title>Draft genomes of female and male turbot (Scophthalmus maximus).</title>
        <authorList>
            <person name="Xu H."/>
            <person name="Xu X.-W."/>
            <person name="Shao C."/>
            <person name="Chen S."/>
        </authorList>
    </citation>
    <scope>NUCLEOTIDE SEQUENCE [LARGE SCALE GENOMIC DNA]</scope>
    <source>
        <strain evidence="2">Ysfricsl-2016a</strain>
        <tissue evidence="2">Blood</tissue>
    </source>
</reference>
<gene>
    <name evidence="2" type="ORF">F2P81_024828</name>
</gene>
<accession>A0A6A4RRB9</accession>
<sequence>MKTTTAGNRKHEVPSLLMSSSSSSVNYDVDVILKEQSDIRGRLGGFLPFHIEVCEERRKRQTQRDV</sequence>
<dbReference type="EMBL" id="VEVO01000023">
    <property type="protein sequence ID" value="KAF0022847.1"/>
    <property type="molecule type" value="Genomic_DNA"/>
</dbReference>
<feature type="region of interest" description="Disordered" evidence="1">
    <location>
        <begin position="1"/>
        <end position="21"/>
    </location>
</feature>
<protein>
    <submittedName>
        <fullName evidence="2">Uncharacterized protein</fullName>
    </submittedName>
</protein>
<name>A0A6A4RRB9_SCOMX</name>
<dbReference type="AlphaFoldDB" id="A0A6A4RRB9"/>
<dbReference type="Proteomes" id="UP000438429">
    <property type="component" value="Unassembled WGS sequence"/>
</dbReference>
<evidence type="ECO:0000256" key="1">
    <source>
        <dbReference type="SAM" id="MobiDB-lite"/>
    </source>
</evidence>
<evidence type="ECO:0000313" key="2">
    <source>
        <dbReference type="EMBL" id="KAF0022847.1"/>
    </source>
</evidence>
<evidence type="ECO:0000313" key="3">
    <source>
        <dbReference type="Proteomes" id="UP000438429"/>
    </source>
</evidence>
<organism evidence="2 3">
    <name type="scientific">Scophthalmus maximus</name>
    <name type="common">Turbot</name>
    <name type="synonym">Psetta maxima</name>
    <dbReference type="NCBI Taxonomy" id="52904"/>
    <lineage>
        <taxon>Eukaryota</taxon>
        <taxon>Metazoa</taxon>
        <taxon>Chordata</taxon>
        <taxon>Craniata</taxon>
        <taxon>Vertebrata</taxon>
        <taxon>Euteleostomi</taxon>
        <taxon>Actinopterygii</taxon>
        <taxon>Neopterygii</taxon>
        <taxon>Teleostei</taxon>
        <taxon>Neoteleostei</taxon>
        <taxon>Acanthomorphata</taxon>
        <taxon>Carangaria</taxon>
        <taxon>Pleuronectiformes</taxon>
        <taxon>Pleuronectoidei</taxon>
        <taxon>Scophthalmidae</taxon>
        <taxon>Scophthalmus</taxon>
    </lineage>
</organism>